<feature type="domain" description="D-isomer specific 2-hydroxyacid dehydrogenase NAD-binding" evidence="3">
    <location>
        <begin position="108"/>
        <end position="279"/>
    </location>
</feature>
<keyword evidence="2" id="KW-0520">NAD</keyword>
<dbReference type="Proteomes" id="UP000478183">
    <property type="component" value="Unassembled WGS sequence"/>
</dbReference>
<comment type="caution">
    <text evidence="4">The sequence shown here is derived from an EMBL/GenBank/DDBJ whole genome shotgun (WGS) entry which is preliminary data.</text>
</comment>
<dbReference type="PANTHER" id="PTHR43333:SF1">
    <property type="entry name" value="D-ISOMER SPECIFIC 2-HYDROXYACID DEHYDROGENASE NAD-BINDING DOMAIN-CONTAINING PROTEIN"/>
    <property type="match status" value="1"/>
</dbReference>
<sequence length="314" mass="33825">MTNQANALLIAATGEDPEPYRQDLARRLPDLAIHAEGEDYDPATIAYALCWKPTPGLLATLPGLEAIFSMGAGIDHILADPELPVAPPIVRLMHDRTRDQIRDYVVHCVLHYYRQMDVAARQQTEKSWKFLQIRDKSQLKVGILGLGEMGTAAAQGLTALGFTVMGWARSPKNIAGVTSFHGADGLAQMLPQVSYLISLLPATDETVGLLDAKLFAALPRGAVVVNLGRGNHLIADDLLAALHSGQIGAATLDVFAPEPMPQDSPFWTHPNVRITPHIGSDGNGQIIADAVGLNIERMSRGLAPEPVGDRNRGY</sequence>
<dbReference type="PANTHER" id="PTHR43333">
    <property type="entry name" value="2-HACID_DH_C DOMAIN-CONTAINING PROTEIN"/>
    <property type="match status" value="1"/>
</dbReference>
<dbReference type="EMBL" id="WMIE01000004">
    <property type="protein sequence ID" value="MTH77969.1"/>
    <property type="molecule type" value="Genomic_DNA"/>
</dbReference>
<dbReference type="Pfam" id="PF02826">
    <property type="entry name" value="2-Hacid_dh_C"/>
    <property type="match status" value="1"/>
</dbReference>
<organism evidence="4 5">
    <name type="scientific">Paracoccus aestuariivivens</name>
    <dbReference type="NCBI Taxonomy" id="1820333"/>
    <lineage>
        <taxon>Bacteria</taxon>
        <taxon>Pseudomonadati</taxon>
        <taxon>Pseudomonadota</taxon>
        <taxon>Alphaproteobacteria</taxon>
        <taxon>Rhodobacterales</taxon>
        <taxon>Paracoccaceae</taxon>
        <taxon>Paracoccus</taxon>
    </lineage>
</organism>
<accession>A0A6L6JBD7</accession>
<dbReference type="OrthoDB" id="9787219at2"/>
<evidence type="ECO:0000259" key="3">
    <source>
        <dbReference type="Pfam" id="PF02826"/>
    </source>
</evidence>
<dbReference type="GO" id="GO:0051287">
    <property type="term" value="F:NAD binding"/>
    <property type="evidence" value="ECO:0007669"/>
    <property type="project" value="InterPro"/>
</dbReference>
<evidence type="ECO:0000313" key="5">
    <source>
        <dbReference type="Proteomes" id="UP000478183"/>
    </source>
</evidence>
<evidence type="ECO:0000256" key="1">
    <source>
        <dbReference type="ARBA" id="ARBA00023002"/>
    </source>
</evidence>
<dbReference type="InterPro" id="IPR006140">
    <property type="entry name" value="D-isomer_DH_NAD-bd"/>
</dbReference>
<dbReference type="AlphaFoldDB" id="A0A6L6JBD7"/>
<protein>
    <submittedName>
        <fullName evidence="4">Glyoxylate/hydroxypyruvate reductase A</fullName>
    </submittedName>
</protein>
<keyword evidence="1" id="KW-0560">Oxidoreductase</keyword>
<gene>
    <name evidence="4" type="ORF">GL286_09540</name>
</gene>
<dbReference type="RefSeq" id="WP_155095328.1">
    <property type="nucleotide sequence ID" value="NZ_WMIE01000004.1"/>
</dbReference>
<evidence type="ECO:0000256" key="2">
    <source>
        <dbReference type="ARBA" id="ARBA00023027"/>
    </source>
</evidence>
<keyword evidence="5" id="KW-1185">Reference proteome</keyword>
<keyword evidence="4" id="KW-0670">Pyruvate</keyword>
<dbReference type="SUPFAM" id="SSF51735">
    <property type="entry name" value="NAD(P)-binding Rossmann-fold domains"/>
    <property type="match status" value="1"/>
</dbReference>
<evidence type="ECO:0000313" key="4">
    <source>
        <dbReference type="EMBL" id="MTH77969.1"/>
    </source>
</evidence>
<dbReference type="CDD" id="cd12164">
    <property type="entry name" value="GDH_like_2"/>
    <property type="match status" value="1"/>
</dbReference>
<dbReference type="InterPro" id="IPR036291">
    <property type="entry name" value="NAD(P)-bd_dom_sf"/>
</dbReference>
<reference evidence="4 5" key="1">
    <citation type="submission" date="2019-11" db="EMBL/GenBank/DDBJ databases">
        <authorList>
            <person name="Dong K."/>
        </authorList>
    </citation>
    <scope>NUCLEOTIDE SEQUENCE [LARGE SCALE GENOMIC DNA]</scope>
    <source>
        <strain evidence="4 5">NBRC 111993</strain>
    </source>
</reference>
<dbReference type="Gene3D" id="3.40.50.720">
    <property type="entry name" value="NAD(P)-binding Rossmann-like Domain"/>
    <property type="match status" value="2"/>
</dbReference>
<name>A0A6L6JBD7_9RHOB</name>
<proteinExistence type="predicted"/>
<dbReference type="GO" id="GO:0016491">
    <property type="term" value="F:oxidoreductase activity"/>
    <property type="evidence" value="ECO:0007669"/>
    <property type="project" value="UniProtKB-KW"/>
</dbReference>